<organism evidence="2 3">
    <name type="scientific">Penstemon smallii</name>
    <dbReference type="NCBI Taxonomy" id="265156"/>
    <lineage>
        <taxon>Eukaryota</taxon>
        <taxon>Viridiplantae</taxon>
        <taxon>Streptophyta</taxon>
        <taxon>Embryophyta</taxon>
        <taxon>Tracheophyta</taxon>
        <taxon>Spermatophyta</taxon>
        <taxon>Magnoliopsida</taxon>
        <taxon>eudicotyledons</taxon>
        <taxon>Gunneridae</taxon>
        <taxon>Pentapetalae</taxon>
        <taxon>asterids</taxon>
        <taxon>lamiids</taxon>
        <taxon>Lamiales</taxon>
        <taxon>Plantaginaceae</taxon>
        <taxon>Cheloneae</taxon>
        <taxon>Penstemon</taxon>
    </lineage>
</organism>
<feature type="compositionally biased region" description="Basic residues" evidence="1">
    <location>
        <begin position="8"/>
        <end position="36"/>
    </location>
</feature>
<feature type="region of interest" description="Disordered" evidence="1">
    <location>
        <begin position="1"/>
        <end position="212"/>
    </location>
</feature>
<evidence type="ECO:0000313" key="2">
    <source>
        <dbReference type="EMBL" id="KAL3821213.1"/>
    </source>
</evidence>
<evidence type="ECO:0000256" key="1">
    <source>
        <dbReference type="SAM" id="MobiDB-lite"/>
    </source>
</evidence>
<feature type="compositionally biased region" description="Low complexity" evidence="1">
    <location>
        <begin position="159"/>
        <end position="168"/>
    </location>
</feature>
<dbReference type="AlphaFoldDB" id="A0ABD3S9L5"/>
<accession>A0ABD3S9L5</accession>
<feature type="region of interest" description="Disordered" evidence="1">
    <location>
        <begin position="430"/>
        <end position="500"/>
    </location>
</feature>
<evidence type="ECO:0000313" key="3">
    <source>
        <dbReference type="Proteomes" id="UP001634393"/>
    </source>
</evidence>
<dbReference type="PANTHER" id="PTHR36808">
    <property type="entry name" value="TRANSCRIPTIONAL REGULATOR ATRX-LIKE PROTEIN"/>
    <property type="match status" value="1"/>
</dbReference>
<dbReference type="Proteomes" id="UP001634393">
    <property type="component" value="Unassembled WGS sequence"/>
</dbReference>
<keyword evidence="3" id="KW-1185">Reference proteome</keyword>
<sequence>MGGGGSSSKRKSSKKKRDKTSQMKKKSRRKESKKRSRDYDSVSSYSDDDSSNSECSSSPILKSDYKRKIRKSKKLHRREYSVSSYSDDISKTSDSDSDYKSKKPKRRSRIASKGKTKKPKKRYNSSDSDEDAHRSRKRKRSTRDPRKKSSKKKSKKHLSSSPSSDSQSYGKRQKSKLVMLREEIEIPQGEESEWVNRKPKVRSPSCSSFSRDGDHIINIGYSDEALAPASNSRRLKSVITIVNQSHEEEDILENDPNKEEIVYDYNDYPSPKSLDSNEGGSQPEVGEEVTELGKSGIHGDHQVNDAHTNNFEKENETNVSVPVAALGGDDLETILRQKALENLRKFKGGIQRSTVNLNTNNENDVKVSSSKEVDIIENKSTTNQGSTTTQEVNQRSGLTLERDFSRLNEVKGEHVEAECGIDKLTVTQLPNEKNSTSSSSAVSVQGEPRSDIIPSAGAATNACCNSSNKETTSSSSSRPISEEHSLEDQQNESNKDSSQFEQKTMAVMRGGEMVQVRVLIYLTHKQTHIYI</sequence>
<dbReference type="EMBL" id="JBJXBP010000007">
    <property type="protein sequence ID" value="KAL3821213.1"/>
    <property type="molecule type" value="Genomic_DNA"/>
</dbReference>
<dbReference type="PANTHER" id="PTHR36808:SF1">
    <property type="entry name" value="TRANSCRIPTIONAL REGULATOR ATRX-LIKE PROTEIN"/>
    <property type="match status" value="1"/>
</dbReference>
<name>A0ABD3S9L5_9LAMI</name>
<gene>
    <name evidence="2" type="ORF">ACJIZ3_007118</name>
</gene>
<feature type="compositionally biased region" description="Basic residues" evidence="1">
    <location>
        <begin position="102"/>
        <end position="123"/>
    </location>
</feature>
<feature type="compositionally biased region" description="Basic and acidic residues" evidence="1">
    <location>
        <begin position="88"/>
        <end position="101"/>
    </location>
</feature>
<feature type="compositionally biased region" description="Low complexity" evidence="1">
    <location>
        <begin position="435"/>
        <end position="444"/>
    </location>
</feature>
<proteinExistence type="predicted"/>
<comment type="caution">
    <text evidence="2">The sequence shown here is derived from an EMBL/GenBank/DDBJ whole genome shotgun (WGS) entry which is preliminary data.</text>
</comment>
<protein>
    <submittedName>
        <fullName evidence="2">Uncharacterized protein</fullName>
    </submittedName>
</protein>
<feature type="compositionally biased region" description="Basic residues" evidence="1">
    <location>
        <begin position="65"/>
        <end position="77"/>
    </location>
</feature>
<feature type="compositionally biased region" description="Basic residues" evidence="1">
    <location>
        <begin position="134"/>
        <end position="158"/>
    </location>
</feature>
<reference evidence="2 3" key="1">
    <citation type="submission" date="2024-12" db="EMBL/GenBank/DDBJ databases">
        <title>The unique morphological basis and parallel evolutionary history of personate flowers in Penstemon.</title>
        <authorList>
            <person name="Depatie T.H."/>
            <person name="Wessinger C.A."/>
        </authorList>
    </citation>
    <scope>NUCLEOTIDE SEQUENCE [LARGE SCALE GENOMIC DNA]</scope>
    <source>
        <strain evidence="2">WTNN_2</strain>
        <tissue evidence="2">Leaf</tissue>
    </source>
</reference>
<feature type="compositionally biased region" description="Low complexity" evidence="1">
    <location>
        <begin position="466"/>
        <end position="479"/>
    </location>
</feature>